<dbReference type="AlphaFoldDB" id="A0A6A3BFV2"/>
<gene>
    <name evidence="5" type="ORF">F3Y22_tig00110163pilonHSYRG00059</name>
</gene>
<dbReference type="Gene3D" id="1.10.10.60">
    <property type="entry name" value="Homeodomain-like"/>
    <property type="match status" value="1"/>
</dbReference>
<evidence type="ECO:0000313" key="5">
    <source>
        <dbReference type="EMBL" id="KAE8715503.1"/>
    </source>
</evidence>
<reference evidence="5" key="1">
    <citation type="submission" date="2019-09" db="EMBL/GenBank/DDBJ databases">
        <title>Draft genome information of white flower Hibiscus syriacus.</title>
        <authorList>
            <person name="Kim Y.-M."/>
        </authorList>
    </citation>
    <scope>NUCLEOTIDE SEQUENCE [LARGE SCALE GENOMIC DNA]</scope>
    <source>
        <strain evidence="5">YM2019G1</strain>
    </source>
</reference>
<dbReference type="EMBL" id="VEPZ02000859">
    <property type="protein sequence ID" value="KAE8715503.1"/>
    <property type="molecule type" value="Genomic_DNA"/>
</dbReference>
<evidence type="ECO:0000259" key="3">
    <source>
        <dbReference type="PROSITE" id="PS50090"/>
    </source>
</evidence>
<evidence type="ECO:0000313" key="6">
    <source>
        <dbReference type="Proteomes" id="UP000436088"/>
    </source>
</evidence>
<evidence type="ECO:0000256" key="1">
    <source>
        <dbReference type="ARBA" id="ARBA00004123"/>
    </source>
</evidence>
<dbReference type="InterPro" id="IPR001005">
    <property type="entry name" value="SANT/Myb"/>
</dbReference>
<protein>
    <submittedName>
        <fullName evidence="5">LOB domain-containing protein 37</fullName>
    </submittedName>
</protein>
<dbReference type="Proteomes" id="UP000436088">
    <property type="component" value="Unassembled WGS sequence"/>
</dbReference>
<dbReference type="PROSITE" id="PS51294">
    <property type="entry name" value="HTH_MYB"/>
    <property type="match status" value="1"/>
</dbReference>
<feature type="domain" description="HTH myb-type" evidence="4">
    <location>
        <begin position="21"/>
        <end position="53"/>
    </location>
</feature>
<dbReference type="GO" id="GO:0010468">
    <property type="term" value="P:regulation of gene expression"/>
    <property type="evidence" value="ECO:0007669"/>
    <property type="project" value="TreeGrafter"/>
</dbReference>
<keyword evidence="2" id="KW-0539">Nucleus</keyword>
<dbReference type="InterPro" id="IPR009057">
    <property type="entry name" value="Homeodomain-like_sf"/>
</dbReference>
<evidence type="ECO:0000256" key="2">
    <source>
        <dbReference type="ARBA" id="ARBA00023242"/>
    </source>
</evidence>
<dbReference type="GO" id="GO:0005634">
    <property type="term" value="C:nucleus"/>
    <property type="evidence" value="ECO:0007669"/>
    <property type="project" value="UniProtKB-SubCell"/>
</dbReference>
<sequence length="342" mass="38111">MVATSGKEKSRRKTYIVNSLDPALNVGTWTEEEDSRLEAAIEEQGYCWSKIATCSQRIGARFHDQTPEHNPFHRHFPVAHPPQKLRPSQRLALFQSLLFEACGRTVNPLNGIVGIFMDRKLSCLPSDGGNCRVCQATVETVLRGRTLRAMPELMAPTPPSDETSGATVTCKVAMLNEITVRLPMSLQQWIRFMTFCMEGKGFKGHNRGQFSTRCRGSGKMVSDPPKFVLKWSVATPIHIFKSKPNFGAQPKDGCDSLATPLGTRTKGLVSPRGHQQGELGYRVLEPKLGDFEGVRAHPKTSFQTLGCWNYFLLYFLFKACELEIYAVRTCSKSTCGIEIMSG</sequence>
<proteinExistence type="predicted"/>
<dbReference type="CDD" id="cd00167">
    <property type="entry name" value="SANT"/>
    <property type="match status" value="1"/>
</dbReference>
<dbReference type="SUPFAM" id="SSF46689">
    <property type="entry name" value="Homeodomain-like"/>
    <property type="match status" value="1"/>
</dbReference>
<dbReference type="PANTHER" id="PTHR31304:SF1">
    <property type="entry name" value="LOB DOMAIN-CONTAINING PROTEIN 39"/>
    <property type="match status" value="1"/>
</dbReference>
<organism evidence="5 6">
    <name type="scientific">Hibiscus syriacus</name>
    <name type="common">Rose of Sharon</name>
    <dbReference type="NCBI Taxonomy" id="106335"/>
    <lineage>
        <taxon>Eukaryota</taxon>
        <taxon>Viridiplantae</taxon>
        <taxon>Streptophyta</taxon>
        <taxon>Embryophyta</taxon>
        <taxon>Tracheophyta</taxon>
        <taxon>Spermatophyta</taxon>
        <taxon>Magnoliopsida</taxon>
        <taxon>eudicotyledons</taxon>
        <taxon>Gunneridae</taxon>
        <taxon>Pentapetalae</taxon>
        <taxon>rosids</taxon>
        <taxon>malvids</taxon>
        <taxon>Malvales</taxon>
        <taxon>Malvaceae</taxon>
        <taxon>Malvoideae</taxon>
        <taxon>Hibiscus</taxon>
    </lineage>
</organism>
<dbReference type="InterPro" id="IPR017930">
    <property type="entry name" value="Myb_dom"/>
</dbReference>
<keyword evidence="6" id="KW-1185">Reference proteome</keyword>
<feature type="domain" description="Myb-like" evidence="3">
    <location>
        <begin position="21"/>
        <end position="52"/>
    </location>
</feature>
<dbReference type="Pfam" id="PF00249">
    <property type="entry name" value="Myb_DNA-binding"/>
    <property type="match status" value="1"/>
</dbReference>
<evidence type="ECO:0000259" key="4">
    <source>
        <dbReference type="PROSITE" id="PS51294"/>
    </source>
</evidence>
<accession>A0A6A3BFV2</accession>
<comment type="caution">
    <text evidence="5">The sequence shown here is derived from an EMBL/GenBank/DDBJ whole genome shotgun (WGS) entry which is preliminary data.</text>
</comment>
<comment type="subcellular location">
    <subcellularLocation>
        <location evidence="1">Nucleus</location>
    </subcellularLocation>
</comment>
<dbReference type="PANTHER" id="PTHR31304">
    <property type="entry name" value="LOB DOMAIN-CONTAINING PROTEIN 38"/>
    <property type="match status" value="1"/>
</dbReference>
<name>A0A6A3BFV2_HIBSY</name>
<dbReference type="PROSITE" id="PS50090">
    <property type="entry name" value="MYB_LIKE"/>
    <property type="match status" value="1"/>
</dbReference>